<sequence length="399" mass="40919">MNRQPERFLDRQIEETVRQMVEETPVPPIEASWARLEQKRREQASLQAQPQPLSQTGPRPRPLFLRWAAVAAAALVVGGLMSSQWTGSTTTAIKTASIVGNAALDNASDRANTPPPPSPSLRPAAPASAAPASATSGAVAQEKAAMAPVSASVAASSAKVSAVVEPGSPPAGGSAPAVGSATLSTASPPVSTSADGGAQSSKEERRVALAVPARGDDVSRPAPAAKLGGDQSDRSMGASPQMGAVPLADQQEAAALSAVDAAPPLPAAQRSLSTFAAPILSAQPADVVEGGAVVGYLPPGFVMLAAKERMLTEPTTSRVLRYVGPASSFFNLTVGAAAASPAEGTPLARRDVELAGEPGKLALFAKGLLRIEWRRDKAFYMLEGILPEEEAIRVAQSIR</sequence>
<evidence type="ECO:0000313" key="3">
    <source>
        <dbReference type="Proteomes" id="UP000471031"/>
    </source>
</evidence>
<keyword evidence="3" id="KW-1185">Reference proteome</keyword>
<feature type="compositionally biased region" description="Polar residues" evidence="1">
    <location>
        <begin position="182"/>
        <end position="200"/>
    </location>
</feature>
<feature type="region of interest" description="Disordered" evidence="1">
    <location>
        <begin position="21"/>
        <end position="59"/>
    </location>
</feature>
<feature type="compositionally biased region" description="Polar residues" evidence="1">
    <location>
        <begin position="44"/>
        <end position="57"/>
    </location>
</feature>
<dbReference type="AlphaFoldDB" id="A0A845LFI9"/>
<reference evidence="2 3" key="1">
    <citation type="submission" date="2020-01" db="EMBL/GenBank/DDBJ databases">
        <title>Whole genome sequence of Heliobacterium gestii DSM 11169.</title>
        <authorList>
            <person name="Kyndt J.A."/>
            <person name="Meyer T.E."/>
        </authorList>
    </citation>
    <scope>NUCLEOTIDE SEQUENCE [LARGE SCALE GENOMIC DNA]</scope>
    <source>
        <strain evidence="2 3">DSM 11169</strain>
    </source>
</reference>
<feature type="compositionally biased region" description="Low complexity" evidence="1">
    <location>
        <begin position="121"/>
        <end position="134"/>
    </location>
</feature>
<feature type="region of interest" description="Disordered" evidence="1">
    <location>
        <begin position="106"/>
        <end position="134"/>
    </location>
</feature>
<dbReference type="EMBL" id="WXEX01000015">
    <property type="protein sequence ID" value="MZP44331.1"/>
    <property type="molecule type" value="Genomic_DNA"/>
</dbReference>
<feature type="region of interest" description="Disordered" evidence="1">
    <location>
        <begin position="163"/>
        <end position="242"/>
    </location>
</feature>
<accession>A0A845LFI9</accession>
<dbReference type="Proteomes" id="UP000471031">
    <property type="component" value="Unassembled WGS sequence"/>
</dbReference>
<evidence type="ECO:0008006" key="4">
    <source>
        <dbReference type="Google" id="ProtNLM"/>
    </source>
</evidence>
<comment type="caution">
    <text evidence="2">The sequence shown here is derived from an EMBL/GenBank/DDBJ whole genome shotgun (WGS) entry which is preliminary data.</text>
</comment>
<proteinExistence type="predicted"/>
<dbReference type="OrthoDB" id="1806871at2"/>
<organism evidence="2 3">
    <name type="scientific">Heliomicrobium gestii</name>
    <name type="common">Heliobacterium gestii</name>
    <dbReference type="NCBI Taxonomy" id="2699"/>
    <lineage>
        <taxon>Bacteria</taxon>
        <taxon>Bacillati</taxon>
        <taxon>Bacillota</taxon>
        <taxon>Clostridia</taxon>
        <taxon>Eubacteriales</taxon>
        <taxon>Heliobacteriaceae</taxon>
        <taxon>Heliomicrobium</taxon>
    </lineage>
</organism>
<name>A0A845LFI9_HELGE</name>
<feature type="compositionally biased region" description="Low complexity" evidence="1">
    <location>
        <begin position="163"/>
        <end position="181"/>
    </location>
</feature>
<evidence type="ECO:0000313" key="2">
    <source>
        <dbReference type="EMBL" id="MZP44331.1"/>
    </source>
</evidence>
<protein>
    <recommendedName>
        <fullName evidence="4">DUF4367 domain-containing protein</fullName>
    </recommendedName>
</protein>
<dbReference type="RefSeq" id="WP_161262903.1">
    <property type="nucleotide sequence ID" value="NZ_JAFBDC010000015.1"/>
</dbReference>
<evidence type="ECO:0000256" key="1">
    <source>
        <dbReference type="SAM" id="MobiDB-lite"/>
    </source>
</evidence>
<gene>
    <name evidence="2" type="ORF">GTO89_14950</name>
</gene>